<dbReference type="EMBL" id="VFIA01000002">
    <property type="protein sequence ID" value="MBC3789918.1"/>
    <property type="molecule type" value="Genomic_DNA"/>
</dbReference>
<organism evidence="2 3">
    <name type="scientific">Spirosoma utsteinense</name>
    <dbReference type="NCBI Taxonomy" id="2585773"/>
    <lineage>
        <taxon>Bacteria</taxon>
        <taxon>Pseudomonadati</taxon>
        <taxon>Bacteroidota</taxon>
        <taxon>Cytophagia</taxon>
        <taxon>Cytophagales</taxon>
        <taxon>Cytophagaceae</taxon>
        <taxon>Spirosoma</taxon>
    </lineage>
</organism>
<gene>
    <name evidence="2" type="ORF">FH603_402</name>
</gene>
<keyword evidence="1" id="KW-1133">Transmembrane helix</keyword>
<protein>
    <submittedName>
        <fullName evidence="2">Uncharacterized protein</fullName>
    </submittedName>
</protein>
<evidence type="ECO:0000313" key="3">
    <source>
        <dbReference type="Proteomes" id="UP000700732"/>
    </source>
</evidence>
<dbReference type="RefSeq" id="WP_186735508.1">
    <property type="nucleotide sequence ID" value="NZ_VFIA01000002.1"/>
</dbReference>
<dbReference type="Proteomes" id="UP000700732">
    <property type="component" value="Unassembled WGS sequence"/>
</dbReference>
<evidence type="ECO:0000256" key="1">
    <source>
        <dbReference type="SAM" id="Phobius"/>
    </source>
</evidence>
<evidence type="ECO:0000313" key="2">
    <source>
        <dbReference type="EMBL" id="MBC3789918.1"/>
    </source>
</evidence>
<feature type="transmembrane region" description="Helical" evidence="1">
    <location>
        <begin position="35"/>
        <end position="53"/>
    </location>
</feature>
<keyword evidence="1" id="KW-0472">Membrane</keyword>
<proteinExistence type="predicted"/>
<sequence>MSSFVAGIDVTAPYTHLTFGMFSRKSFLFNPTQSGIFYFLLFGGLIWLGLSLYEAVNGHYSIIGSVASFLAFFVAFQSWKAADDGSRKADEAIRQIENIAQETHRLAQSNFEIDQQIKKAVVTISDSTRELFRGYGQILAELQQFLEEATNSECLYIISDTAAVGKFPAHYDPNLHSSAPELGALADRLHETLLERVRDSREFYIATLSDDETTTDGQHANSLYQHYLLPIWQTLHNEPLPEGHWLEHLALHQRTIRQIQDAFAFYEGHREQREMGLEPCHKLTTLPFQAYIRVDLEHPEPFKALIIFVGQYNMNRIQDARAMMTADPELVRTFISMFESLTQLDNDPRYQQLRKKLPL</sequence>
<keyword evidence="1" id="KW-0812">Transmembrane</keyword>
<reference evidence="2 3" key="1">
    <citation type="submission" date="2019-06" db="EMBL/GenBank/DDBJ databases">
        <title>Spirosoma utsteinense sp. nov. isolated from Antarctic ice-free soils.</title>
        <authorList>
            <person name="Tahon G."/>
        </authorList>
    </citation>
    <scope>NUCLEOTIDE SEQUENCE [LARGE SCALE GENOMIC DNA]</scope>
    <source>
        <strain evidence="2 3">LMG 31447</strain>
    </source>
</reference>
<keyword evidence="3" id="KW-1185">Reference proteome</keyword>
<comment type="caution">
    <text evidence="2">The sequence shown here is derived from an EMBL/GenBank/DDBJ whole genome shotgun (WGS) entry which is preliminary data.</text>
</comment>
<feature type="transmembrane region" description="Helical" evidence="1">
    <location>
        <begin position="59"/>
        <end position="79"/>
    </location>
</feature>
<name>A0ABR6W086_9BACT</name>
<accession>A0ABR6W086</accession>